<feature type="compositionally biased region" description="Basic and acidic residues" evidence="17">
    <location>
        <begin position="92"/>
        <end position="117"/>
    </location>
</feature>
<evidence type="ECO:0000313" key="19">
    <source>
        <dbReference type="Ensembl" id="ENSSAUP00010029257.1"/>
    </source>
</evidence>
<dbReference type="FunFam" id="1.10.10.1540:FF:000001">
    <property type="entry name" value="Actin-binding Rho-activating protein a"/>
    <property type="match status" value="1"/>
</dbReference>
<evidence type="ECO:0000256" key="12">
    <source>
        <dbReference type="ARBA" id="ARBA00023212"/>
    </source>
</evidence>
<evidence type="ECO:0000256" key="9">
    <source>
        <dbReference type="ARBA" id="ARBA00023159"/>
    </source>
</evidence>
<comment type="subcellular location">
    <subcellularLocation>
        <location evidence="2">Cytoplasm</location>
        <location evidence="2">Cytoskeleton</location>
    </subcellularLocation>
    <subcellularLocation>
        <location evidence="1">Cytoplasm</location>
        <location evidence="1">Myofibril</location>
        <location evidence="1">Sarcomere</location>
    </subcellularLocation>
</comment>
<keyword evidence="7" id="KW-0811">Translocation</keyword>
<dbReference type="InterPro" id="IPR038095">
    <property type="entry name" value="Costars_sf"/>
</dbReference>
<evidence type="ECO:0000256" key="4">
    <source>
        <dbReference type="ARBA" id="ARBA00022490"/>
    </source>
</evidence>
<dbReference type="AlphaFoldDB" id="A0A671VU33"/>
<evidence type="ECO:0000259" key="18">
    <source>
        <dbReference type="SMART" id="SM01283"/>
    </source>
</evidence>
<keyword evidence="3" id="KW-0813">Transport</keyword>
<keyword evidence="5" id="KW-0597">Phosphoprotein</keyword>
<dbReference type="GeneTree" id="ENSGT00390000015984"/>
<dbReference type="GO" id="GO:0035025">
    <property type="term" value="P:positive regulation of Rho protein signal transduction"/>
    <property type="evidence" value="ECO:0007669"/>
    <property type="project" value="InterPro"/>
</dbReference>
<keyword evidence="6" id="KW-0653">Protein transport</keyword>
<sequence>MSDKQAGQAPQRKPSTNKNIKKLRTISMVCGLASSWQKWVTDNEEKQASEPSGWAPSSVGGPTEERLKKWVPKKPPPSQIQPTEASQSHVINSEEAKKIFTPHKEIQDASKTEELKTSAKPPVESCIKVKQVVKTVTSGVVEKGAGVGLLTEKIKRESLPSDEEIDRLLKKKSSPTRRRKCSNMVSSLTKSWKQVEKEQKLGKEAGGTGEGRTGGGDKDDRHAEAKKEGLDIEDARTQTTGSLKETEQEESDDDSVSSVKIKRPTVPIYKKEAEDANKINALSKKYSAVGNLKSRWQNWASEHTVNQKLNPFSEYFDYDYSMSLRLQKGQEGYGRPKEGTQTAERAKRAEQHIHREIADMCYVIRTMADPDPDGKTRITFGELFDRYVRISDKVVGILMRARKHGKVAFEGEMLWQGQDDGVIITLLV</sequence>
<comment type="subunit">
    <text evidence="14">Binds F-actin and ABLIM1, ABLIM2 and ABLIM3. Interaction with ABLIM2 and ABLIM3 enhances activity.</text>
</comment>
<keyword evidence="10" id="KW-0804">Transcription</keyword>
<feature type="compositionally biased region" description="Polar residues" evidence="17">
    <location>
        <begin position="80"/>
        <end position="91"/>
    </location>
</feature>
<keyword evidence="11" id="KW-0009">Actin-binding</keyword>
<dbReference type="Ensembl" id="ENSSAUT00010030855.1">
    <property type="protein sequence ID" value="ENSSAUP00010029257.1"/>
    <property type="gene ID" value="ENSSAUG00010012578.1"/>
</dbReference>
<evidence type="ECO:0000256" key="14">
    <source>
        <dbReference type="ARBA" id="ARBA00063019"/>
    </source>
</evidence>
<evidence type="ECO:0000256" key="8">
    <source>
        <dbReference type="ARBA" id="ARBA00023015"/>
    </source>
</evidence>
<dbReference type="Pfam" id="PF14705">
    <property type="entry name" value="Costars"/>
    <property type="match status" value="1"/>
</dbReference>
<protein>
    <recommendedName>
        <fullName evidence="15">Actin-binding Rho-activating protein</fullName>
    </recommendedName>
    <alternativeName>
        <fullName evidence="16">Striated muscle activator of Rho-dependent signaling</fullName>
    </alternativeName>
</protein>
<gene>
    <name evidence="19" type="primary">ABRA</name>
    <name evidence="19" type="synonym">abrab</name>
</gene>
<feature type="compositionally biased region" description="Gly residues" evidence="17">
    <location>
        <begin position="204"/>
        <end position="214"/>
    </location>
</feature>
<evidence type="ECO:0000256" key="7">
    <source>
        <dbReference type="ARBA" id="ARBA00023010"/>
    </source>
</evidence>
<reference evidence="19" key="2">
    <citation type="submission" date="2025-08" db="UniProtKB">
        <authorList>
            <consortium name="Ensembl"/>
        </authorList>
    </citation>
    <scope>IDENTIFICATION</scope>
</reference>
<dbReference type="GO" id="GO:0045944">
    <property type="term" value="P:positive regulation of transcription by RNA polymerase II"/>
    <property type="evidence" value="ECO:0007669"/>
    <property type="project" value="TreeGrafter"/>
</dbReference>
<evidence type="ECO:0000256" key="17">
    <source>
        <dbReference type="SAM" id="MobiDB-lite"/>
    </source>
</evidence>
<evidence type="ECO:0000256" key="13">
    <source>
        <dbReference type="ARBA" id="ARBA00059783"/>
    </source>
</evidence>
<dbReference type="Gene3D" id="1.10.10.1540">
    <property type="entry name" value="Costar domain"/>
    <property type="match status" value="1"/>
</dbReference>
<dbReference type="GO" id="GO:0030017">
    <property type="term" value="C:sarcomere"/>
    <property type="evidence" value="ECO:0007669"/>
    <property type="project" value="UniProtKB-SubCell"/>
</dbReference>
<dbReference type="InterPro" id="IPR027817">
    <property type="entry name" value="Costars_dom"/>
</dbReference>
<organism evidence="19 20">
    <name type="scientific">Sparus aurata</name>
    <name type="common">Gilthead sea bream</name>
    <dbReference type="NCBI Taxonomy" id="8175"/>
    <lineage>
        <taxon>Eukaryota</taxon>
        <taxon>Metazoa</taxon>
        <taxon>Chordata</taxon>
        <taxon>Craniata</taxon>
        <taxon>Vertebrata</taxon>
        <taxon>Euteleostomi</taxon>
        <taxon>Actinopterygii</taxon>
        <taxon>Neopterygii</taxon>
        <taxon>Teleostei</taxon>
        <taxon>Neoteleostei</taxon>
        <taxon>Acanthomorphata</taxon>
        <taxon>Eupercaria</taxon>
        <taxon>Spariformes</taxon>
        <taxon>Sparidae</taxon>
        <taxon>Sparus</taxon>
    </lineage>
</organism>
<reference evidence="19" key="1">
    <citation type="submission" date="2021-04" db="EMBL/GenBank/DDBJ databases">
        <authorList>
            <consortium name="Wellcome Sanger Institute Data Sharing"/>
        </authorList>
    </citation>
    <scope>NUCLEOTIDE SEQUENCE [LARGE SCALE GENOMIC DNA]</scope>
</reference>
<keyword evidence="8" id="KW-0805">Transcription regulation</keyword>
<dbReference type="PANTHER" id="PTHR22739">
    <property type="entry name" value="STRIATED MUSCLE ACTIVATOR OF RHO-DEPENDENT SIGNALING-RELATED"/>
    <property type="match status" value="1"/>
</dbReference>
<feature type="compositionally biased region" description="Polar residues" evidence="17">
    <location>
        <begin position="183"/>
        <end position="192"/>
    </location>
</feature>
<evidence type="ECO:0000256" key="3">
    <source>
        <dbReference type="ARBA" id="ARBA00022448"/>
    </source>
</evidence>
<dbReference type="InParanoid" id="A0A671VU33"/>
<evidence type="ECO:0000256" key="11">
    <source>
        <dbReference type="ARBA" id="ARBA00023203"/>
    </source>
</evidence>
<proteinExistence type="predicted"/>
<dbReference type="OMA" id="DEPKWRS"/>
<dbReference type="GO" id="GO:0015031">
    <property type="term" value="P:protein transport"/>
    <property type="evidence" value="ECO:0007669"/>
    <property type="project" value="UniProtKB-KW"/>
</dbReference>
<feature type="compositionally biased region" description="Basic residues" evidence="17">
    <location>
        <begin position="169"/>
        <end position="181"/>
    </location>
</feature>
<keyword evidence="4" id="KW-0963">Cytoplasm</keyword>
<evidence type="ECO:0000256" key="5">
    <source>
        <dbReference type="ARBA" id="ARBA00022553"/>
    </source>
</evidence>
<evidence type="ECO:0000256" key="2">
    <source>
        <dbReference type="ARBA" id="ARBA00004245"/>
    </source>
</evidence>
<name>A0A671VU33_SPAAU</name>
<dbReference type="SMART" id="SM01283">
    <property type="entry name" value="Costars"/>
    <property type="match status" value="1"/>
</dbReference>
<feature type="compositionally biased region" description="Basic and acidic residues" evidence="17">
    <location>
        <begin position="193"/>
        <end position="203"/>
    </location>
</feature>
<dbReference type="GO" id="GO:0005856">
    <property type="term" value="C:cytoskeleton"/>
    <property type="evidence" value="ECO:0007669"/>
    <property type="project" value="UniProtKB-SubCell"/>
</dbReference>
<feature type="region of interest" description="Disordered" evidence="17">
    <location>
        <begin position="41"/>
        <end position="121"/>
    </location>
</feature>
<keyword evidence="20" id="KW-1185">Reference proteome</keyword>
<dbReference type="OrthoDB" id="9871914at2759"/>
<evidence type="ECO:0000256" key="15">
    <source>
        <dbReference type="ARBA" id="ARBA00073502"/>
    </source>
</evidence>
<keyword evidence="12" id="KW-0206">Cytoskeleton</keyword>
<reference evidence="19" key="3">
    <citation type="submission" date="2025-09" db="UniProtKB">
        <authorList>
            <consortium name="Ensembl"/>
        </authorList>
    </citation>
    <scope>IDENTIFICATION</scope>
</reference>
<keyword evidence="9" id="KW-0010">Activator</keyword>
<feature type="compositionally biased region" description="Basic and acidic residues" evidence="17">
    <location>
        <begin position="215"/>
        <end position="236"/>
    </location>
</feature>
<feature type="region of interest" description="Disordered" evidence="17">
    <location>
        <begin position="156"/>
        <end position="259"/>
    </location>
</feature>
<evidence type="ECO:0000256" key="1">
    <source>
        <dbReference type="ARBA" id="ARBA00004204"/>
    </source>
</evidence>
<dbReference type="GO" id="GO:0003779">
    <property type="term" value="F:actin binding"/>
    <property type="evidence" value="ECO:0007669"/>
    <property type="project" value="UniProtKB-KW"/>
</dbReference>
<evidence type="ECO:0000313" key="20">
    <source>
        <dbReference type="Proteomes" id="UP000472265"/>
    </source>
</evidence>
<dbReference type="Proteomes" id="UP000472265">
    <property type="component" value="Chromosome 3"/>
</dbReference>
<evidence type="ECO:0000256" key="16">
    <source>
        <dbReference type="ARBA" id="ARBA00076363"/>
    </source>
</evidence>
<comment type="function">
    <text evidence="13">Acts as an activator of serum response factor (SRF)-dependent transcription possibly by inducing nuclear translocation of MKL1 or MKL2 and through a mechanism requiring Rho-actin signaling.</text>
</comment>
<evidence type="ECO:0000256" key="6">
    <source>
        <dbReference type="ARBA" id="ARBA00022927"/>
    </source>
</evidence>
<accession>A0A671VU33</accession>
<feature type="region of interest" description="Disordered" evidence="17">
    <location>
        <begin position="1"/>
        <end position="23"/>
    </location>
</feature>
<evidence type="ECO:0000256" key="10">
    <source>
        <dbReference type="ARBA" id="ARBA00023163"/>
    </source>
</evidence>
<feature type="domain" description="Costars" evidence="18">
    <location>
        <begin position="351"/>
        <end position="427"/>
    </location>
</feature>
<dbReference type="PANTHER" id="PTHR22739:SF20">
    <property type="entry name" value="ACTIN-BINDING RHO-ACTIVATING PROTEIN"/>
    <property type="match status" value="1"/>
</dbReference>
<dbReference type="InterPro" id="IPR026111">
    <property type="entry name" value="Abra"/>
</dbReference>